<dbReference type="RefSeq" id="WP_067475815.1">
    <property type="nucleotide sequence ID" value="NZ_CP015961.1"/>
</dbReference>
<protein>
    <recommendedName>
        <fullName evidence="4">Asp23/Gls24 family envelope stress response protein</fullName>
    </recommendedName>
</protein>
<organism evidence="2 3">
    <name type="scientific">Dietzia timorensis</name>
    <dbReference type="NCBI Taxonomy" id="499555"/>
    <lineage>
        <taxon>Bacteria</taxon>
        <taxon>Bacillati</taxon>
        <taxon>Actinomycetota</taxon>
        <taxon>Actinomycetes</taxon>
        <taxon>Mycobacteriales</taxon>
        <taxon>Dietziaceae</taxon>
        <taxon>Dietzia</taxon>
    </lineage>
</organism>
<feature type="region of interest" description="Disordered" evidence="1">
    <location>
        <begin position="1"/>
        <end position="42"/>
    </location>
</feature>
<evidence type="ECO:0000256" key="1">
    <source>
        <dbReference type="SAM" id="MobiDB-lite"/>
    </source>
</evidence>
<reference evidence="2 3" key="1">
    <citation type="submission" date="2016-06" db="EMBL/GenBank/DDBJ databases">
        <title>Complete genome sequence of a saline-alkali tolerant type strain Dietzia timorensis ID05-A0528T.</title>
        <authorList>
            <person name="Wu X."/>
        </authorList>
    </citation>
    <scope>NUCLEOTIDE SEQUENCE [LARGE SCALE GENOMIC DNA]</scope>
    <source>
        <strain evidence="2 3">ID05-A0528</strain>
    </source>
</reference>
<dbReference type="AlphaFoldDB" id="A0A173LNE1"/>
<evidence type="ECO:0008006" key="4">
    <source>
        <dbReference type="Google" id="ProtNLM"/>
    </source>
</evidence>
<name>A0A173LNE1_9ACTN</name>
<evidence type="ECO:0000313" key="2">
    <source>
        <dbReference type="EMBL" id="ANI93174.1"/>
    </source>
</evidence>
<dbReference type="KEGG" id="dtm:BJL86_2410"/>
<sequence>MTHPHHARNTGQVRRVVTPAQAGRLSVSGASGAPTASKVRTPAQVNAEAAHLAAETISGVPGIVRVISPFLSAHSPRSVGEPRVEVRGDRLRASVVIDGQRPIPEVERDVRSALARQWEGELDLVFADLELPDEPAEDE</sequence>
<dbReference type="STRING" id="499555.BJL86_2410"/>
<accession>A0A173LNE1</accession>
<dbReference type="Proteomes" id="UP000186104">
    <property type="component" value="Chromosome"/>
</dbReference>
<evidence type="ECO:0000313" key="3">
    <source>
        <dbReference type="Proteomes" id="UP000186104"/>
    </source>
</evidence>
<keyword evidence="3" id="KW-1185">Reference proteome</keyword>
<gene>
    <name evidence="2" type="ORF">BJL86_2410</name>
</gene>
<dbReference type="EMBL" id="CP015961">
    <property type="protein sequence ID" value="ANI93174.1"/>
    <property type="molecule type" value="Genomic_DNA"/>
</dbReference>
<proteinExistence type="predicted"/>